<feature type="region of interest" description="Disordered" evidence="1">
    <location>
        <begin position="25"/>
        <end position="53"/>
    </location>
</feature>
<keyword evidence="4" id="KW-1185">Reference proteome</keyword>
<evidence type="ECO:0000256" key="1">
    <source>
        <dbReference type="SAM" id="MobiDB-lite"/>
    </source>
</evidence>
<proteinExistence type="predicted"/>
<gene>
    <name evidence="3" type="ORF">BMG00_14825</name>
</gene>
<reference evidence="3 4" key="1">
    <citation type="submission" date="2016-11" db="EMBL/GenBank/DDBJ databases">
        <title>A multilocus sequence analysis scheme for characterization of bacteria in the genus Thioclava.</title>
        <authorList>
            <person name="Liu Y."/>
            <person name="Shao Z."/>
        </authorList>
    </citation>
    <scope>NUCLEOTIDE SEQUENCE [LARGE SCALE GENOMIC DNA]</scope>
    <source>
        <strain evidence="3 4">11.10-0-13</strain>
    </source>
</reference>
<comment type="caution">
    <text evidence="3">The sequence shown here is derived from an EMBL/GenBank/DDBJ whole genome shotgun (WGS) entry which is preliminary data.</text>
</comment>
<keyword evidence="2" id="KW-0732">Signal</keyword>
<evidence type="ECO:0000313" key="3">
    <source>
        <dbReference type="EMBL" id="OOY11017.1"/>
    </source>
</evidence>
<dbReference type="EMBL" id="MPZS01000003">
    <property type="protein sequence ID" value="OOY11017.1"/>
    <property type="molecule type" value="Genomic_DNA"/>
</dbReference>
<name>A0ABX3MHX6_9RHOB</name>
<feature type="signal peptide" evidence="2">
    <location>
        <begin position="1"/>
        <end position="26"/>
    </location>
</feature>
<dbReference type="Proteomes" id="UP000242224">
    <property type="component" value="Unassembled WGS sequence"/>
</dbReference>
<accession>A0ABX3MHX6</accession>
<dbReference type="RefSeq" id="WP_078574890.1">
    <property type="nucleotide sequence ID" value="NZ_MPZS01000003.1"/>
</dbReference>
<evidence type="ECO:0000256" key="2">
    <source>
        <dbReference type="SAM" id="SignalP"/>
    </source>
</evidence>
<evidence type="ECO:0000313" key="4">
    <source>
        <dbReference type="Proteomes" id="UP000242224"/>
    </source>
</evidence>
<feature type="chain" id="PRO_5046640120" evidence="2">
    <location>
        <begin position="27"/>
        <end position="113"/>
    </location>
</feature>
<organism evidence="3 4">
    <name type="scientific">Thioclava marina</name>
    <dbReference type="NCBI Taxonomy" id="1915077"/>
    <lineage>
        <taxon>Bacteria</taxon>
        <taxon>Pseudomonadati</taxon>
        <taxon>Pseudomonadota</taxon>
        <taxon>Alphaproteobacteria</taxon>
        <taxon>Rhodobacterales</taxon>
        <taxon>Paracoccaceae</taxon>
        <taxon>Thioclava</taxon>
    </lineage>
</organism>
<protein>
    <submittedName>
        <fullName evidence="3">Uncharacterized protein</fullName>
    </submittedName>
</protein>
<sequence length="113" mass="11641">MFFSRTLTRLGLAMAMSAFGALAASAASGPSPQDMMPNGASSAAKSGPDPAYYMPSDPHLSAFDISRATPFAGGKPLDALDYEQVAAIENALIHPSLEKTRAALIAQSLAKGI</sequence>